<dbReference type="OrthoDB" id="354688at2759"/>
<proteinExistence type="predicted"/>
<reference evidence="3" key="1">
    <citation type="submission" date="2013-10" db="EMBL/GenBank/DDBJ databases">
        <title>Genomic analysis of the causative agents of coccidiosis in chickens.</title>
        <authorList>
            <person name="Reid A.J."/>
            <person name="Blake D."/>
            <person name="Billington K."/>
            <person name="Browne H."/>
            <person name="Dunn M."/>
            <person name="Hung S."/>
            <person name="Kawahara F."/>
            <person name="Miranda-Saavedra D."/>
            <person name="Mourier T."/>
            <person name="Nagra H."/>
            <person name="Otto T.D."/>
            <person name="Rawlings N."/>
            <person name="Sanchez A."/>
            <person name="Sanders M."/>
            <person name="Subramaniam C."/>
            <person name="Tay Y."/>
            <person name="Dear P."/>
            <person name="Doerig C."/>
            <person name="Gruber A."/>
            <person name="Parkinson J."/>
            <person name="Shirley M."/>
            <person name="Wan K.L."/>
            <person name="Berriman M."/>
            <person name="Tomley F."/>
            <person name="Pain A."/>
        </authorList>
    </citation>
    <scope>NUCLEOTIDE SEQUENCE [LARGE SCALE GENOMIC DNA]</scope>
    <source>
        <strain evidence="3">Houghton</strain>
    </source>
</reference>
<sequence>MADLFSGLVGGVVGAVAAADLPAEGERAPRPAPGTAWTCCCSKLQEGARELEGFVQQLSFVAGKLACCLRVGAEQLARCAAEGRLPSSSSSSSCCALLQLEKQDLEQSLEAGKQGAECLLRSSKLALEALLEGARVAATRGLLLVESSKDTVLRSIPHTQEKLAQAYSSFLRGYQGAAAGRSLGYGAPAAAYGQQQQPSSYGAPPASSQQPSGFFW</sequence>
<keyword evidence="2" id="KW-0732">Signal</keyword>
<dbReference type="RefSeq" id="XP_013234903.1">
    <property type="nucleotide sequence ID" value="XM_013379449.1"/>
</dbReference>
<name>U6L6D9_EIMTE</name>
<evidence type="ECO:0000256" key="1">
    <source>
        <dbReference type="SAM" id="MobiDB-lite"/>
    </source>
</evidence>
<dbReference type="VEuPathDB" id="ToxoDB:ETH2_1246800"/>
<keyword evidence="4" id="KW-1185">Reference proteome</keyword>
<dbReference type="GeneID" id="25249599"/>
<dbReference type="Proteomes" id="UP000030747">
    <property type="component" value="Unassembled WGS sequence"/>
</dbReference>
<accession>U6L6D9</accession>
<dbReference type="VEuPathDB" id="ToxoDB:ETH_00001920"/>
<organism evidence="3 4">
    <name type="scientific">Eimeria tenella</name>
    <name type="common">Coccidian parasite</name>
    <dbReference type="NCBI Taxonomy" id="5802"/>
    <lineage>
        <taxon>Eukaryota</taxon>
        <taxon>Sar</taxon>
        <taxon>Alveolata</taxon>
        <taxon>Apicomplexa</taxon>
        <taxon>Conoidasida</taxon>
        <taxon>Coccidia</taxon>
        <taxon>Eucoccidiorida</taxon>
        <taxon>Eimeriorina</taxon>
        <taxon>Eimeriidae</taxon>
        <taxon>Eimeria</taxon>
    </lineage>
</organism>
<feature type="signal peptide" evidence="2">
    <location>
        <begin position="1"/>
        <end position="18"/>
    </location>
</feature>
<evidence type="ECO:0000313" key="3">
    <source>
        <dbReference type="EMBL" id="CDJ44154.1"/>
    </source>
</evidence>
<evidence type="ECO:0000256" key="2">
    <source>
        <dbReference type="SAM" id="SignalP"/>
    </source>
</evidence>
<dbReference type="EMBL" id="HG676594">
    <property type="protein sequence ID" value="CDJ44154.1"/>
    <property type="molecule type" value="Genomic_DNA"/>
</dbReference>
<protein>
    <submittedName>
        <fullName evidence="3">Sporozoite antigen</fullName>
    </submittedName>
</protein>
<feature type="region of interest" description="Disordered" evidence="1">
    <location>
        <begin position="194"/>
        <end position="216"/>
    </location>
</feature>
<feature type="chain" id="PRO_5004674117" evidence="2">
    <location>
        <begin position="19"/>
        <end position="216"/>
    </location>
</feature>
<dbReference type="AlphaFoldDB" id="U6L6D9"/>
<reference evidence="3" key="2">
    <citation type="submission" date="2013-10" db="EMBL/GenBank/DDBJ databases">
        <authorList>
            <person name="Aslett M."/>
        </authorList>
    </citation>
    <scope>NUCLEOTIDE SEQUENCE [LARGE SCALE GENOMIC DNA]</scope>
    <source>
        <strain evidence="3">Houghton</strain>
    </source>
</reference>
<gene>
    <name evidence="3" type="ORF">ETH_00001920</name>
</gene>
<evidence type="ECO:0000313" key="4">
    <source>
        <dbReference type="Proteomes" id="UP000030747"/>
    </source>
</evidence>